<dbReference type="Gene3D" id="1.20.120.80">
    <property type="entry name" value="Cytochrome c oxidase, subunit III, four-helix bundle"/>
    <property type="match status" value="1"/>
</dbReference>
<organism evidence="9 10">
    <name type="scientific">Methylocystis heyeri</name>
    <dbReference type="NCBI Taxonomy" id="391905"/>
    <lineage>
        <taxon>Bacteria</taxon>
        <taxon>Pseudomonadati</taxon>
        <taxon>Pseudomonadota</taxon>
        <taxon>Alphaproteobacteria</taxon>
        <taxon>Hyphomicrobiales</taxon>
        <taxon>Methylocystaceae</taxon>
        <taxon>Methylocystis</taxon>
    </lineage>
</organism>
<dbReference type="PANTHER" id="PTHR11403:SF10">
    <property type="entry name" value="CYTOCHROME C OXIDASE"/>
    <property type="match status" value="1"/>
</dbReference>
<dbReference type="GO" id="GO:0019646">
    <property type="term" value="P:aerobic electron transport chain"/>
    <property type="evidence" value="ECO:0007669"/>
    <property type="project" value="InterPro"/>
</dbReference>
<evidence type="ECO:0000256" key="4">
    <source>
        <dbReference type="ARBA" id="ARBA00022989"/>
    </source>
</evidence>
<feature type="transmembrane region" description="Helical" evidence="7">
    <location>
        <begin position="120"/>
        <end position="137"/>
    </location>
</feature>
<feature type="domain" description="Heme-copper oxidase subunit III family profile" evidence="8">
    <location>
        <begin position="1"/>
        <end position="223"/>
    </location>
</feature>
<feature type="transmembrane region" description="Helical" evidence="7">
    <location>
        <begin position="157"/>
        <end position="179"/>
    </location>
</feature>
<comment type="subcellular location">
    <subcellularLocation>
        <location evidence="6">Cell membrane</location>
        <topology evidence="6">Multi-pass membrane protein</topology>
    </subcellularLocation>
    <subcellularLocation>
        <location evidence="1">Membrane</location>
        <topology evidence="1">Multi-pass membrane protein</topology>
    </subcellularLocation>
</comment>
<proteinExistence type="inferred from homology"/>
<feature type="transmembrane region" description="Helical" evidence="7">
    <location>
        <begin position="51"/>
        <end position="73"/>
    </location>
</feature>
<keyword evidence="4 7" id="KW-1133">Transmembrane helix</keyword>
<keyword evidence="3 6" id="KW-0812">Transmembrane</keyword>
<evidence type="ECO:0000256" key="6">
    <source>
        <dbReference type="RuleBase" id="RU003376"/>
    </source>
</evidence>
<comment type="similarity">
    <text evidence="2 6">Belongs to the cytochrome c oxidase subunit 3 family.</text>
</comment>
<dbReference type="PROSITE" id="PS50253">
    <property type="entry name" value="COX3"/>
    <property type="match status" value="1"/>
</dbReference>
<dbReference type="KEGG" id="mhey:H2LOC_013520"/>
<dbReference type="AlphaFoldDB" id="A0A6B8KJ86"/>
<dbReference type="Proteomes" id="UP000309061">
    <property type="component" value="Chromosome"/>
</dbReference>
<dbReference type="InterPro" id="IPR000298">
    <property type="entry name" value="Cyt_c_oxidase-like_su3"/>
</dbReference>
<feature type="transmembrane region" description="Helical" evidence="7">
    <location>
        <begin position="191"/>
        <end position="218"/>
    </location>
</feature>
<evidence type="ECO:0000259" key="8">
    <source>
        <dbReference type="PROSITE" id="PS50253"/>
    </source>
</evidence>
<dbReference type="PANTHER" id="PTHR11403">
    <property type="entry name" value="CYTOCHROME C OXIDASE SUBUNIT III"/>
    <property type="match status" value="1"/>
</dbReference>
<gene>
    <name evidence="9" type="ORF">H2LOC_013520</name>
</gene>
<feature type="transmembrane region" description="Helical" evidence="7">
    <location>
        <begin position="6"/>
        <end position="21"/>
    </location>
</feature>
<evidence type="ECO:0000256" key="7">
    <source>
        <dbReference type="SAM" id="Phobius"/>
    </source>
</evidence>
<dbReference type="Pfam" id="PF00510">
    <property type="entry name" value="COX3"/>
    <property type="match status" value="1"/>
</dbReference>
<dbReference type="OrthoDB" id="9808200at2"/>
<evidence type="ECO:0000256" key="5">
    <source>
        <dbReference type="ARBA" id="ARBA00023136"/>
    </source>
</evidence>
<keyword evidence="5 7" id="KW-0472">Membrane</keyword>
<accession>A0A6B8KJ86</accession>
<dbReference type="InterPro" id="IPR024791">
    <property type="entry name" value="Cyt_c/ubiquinol_Oxase_su3"/>
</dbReference>
<evidence type="ECO:0000256" key="2">
    <source>
        <dbReference type="ARBA" id="ARBA00010581"/>
    </source>
</evidence>
<evidence type="ECO:0000256" key="1">
    <source>
        <dbReference type="ARBA" id="ARBA00004141"/>
    </source>
</evidence>
<protein>
    <submittedName>
        <fullName evidence="9">Cytochrome c oxidase subunit III</fullName>
    </submittedName>
</protein>
<dbReference type="InterPro" id="IPR013833">
    <property type="entry name" value="Cyt_c_oxidase_su3_a-hlx"/>
</dbReference>
<feature type="transmembrane region" description="Helical" evidence="7">
    <location>
        <begin position="88"/>
        <end position="108"/>
    </location>
</feature>
<name>A0A6B8KJ86_9HYPH</name>
<dbReference type="RefSeq" id="WP_136496853.1">
    <property type="nucleotide sequence ID" value="NZ_CP046052.1"/>
</dbReference>
<dbReference type="GO" id="GO:0005886">
    <property type="term" value="C:plasma membrane"/>
    <property type="evidence" value="ECO:0007669"/>
    <property type="project" value="UniProtKB-SubCell"/>
</dbReference>
<evidence type="ECO:0000313" key="9">
    <source>
        <dbReference type="EMBL" id="QGM46628.1"/>
    </source>
</evidence>
<evidence type="ECO:0000313" key="10">
    <source>
        <dbReference type="Proteomes" id="UP000309061"/>
    </source>
</evidence>
<dbReference type="InterPro" id="IPR035973">
    <property type="entry name" value="Cyt_c_oxidase_su3-like_sf"/>
</dbReference>
<reference evidence="9 10" key="1">
    <citation type="submission" date="2019-11" db="EMBL/GenBank/DDBJ databases">
        <title>The genome sequence of Methylocystis heyeri.</title>
        <authorList>
            <person name="Oshkin I.Y."/>
            <person name="Miroshnikov K."/>
            <person name="Dedysh S.N."/>
        </authorList>
    </citation>
    <scope>NUCLEOTIDE SEQUENCE [LARGE SCALE GENOMIC DNA]</scope>
    <source>
        <strain evidence="9 10">H2</strain>
    </source>
</reference>
<dbReference type="EMBL" id="CP046052">
    <property type="protein sequence ID" value="QGM46628.1"/>
    <property type="molecule type" value="Genomic_DNA"/>
</dbReference>
<evidence type="ECO:0000256" key="3">
    <source>
        <dbReference type="ARBA" id="ARBA00022692"/>
    </source>
</evidence>
<dbReference type="GO" id="GO:0004129">
    <property type="term" value="F:cytochrome-c oxidase activity"/>
    <property type="evidence" value="ECO:0007669"/>
    <property type="project" value="InterPro"/>
</dbReference>
<dbReference type="SUPFAM" id="SSF81452">
    <property type="entry name" value="Cytochrome c oxidase subunit III-like"/>
    <property type="match status" value="1"/>
</dbReference>
<keyword evidence="10" id="KW-1185">Reference proteome</keyword>
<sequence length="234" mass="25296">MSLMGIYIFFIVSIAVWWLWRQGVMRSPWLEEGEIAAYPGGSLSPPPAAKLGLGVFLAVAGCLFSLMAAAYFMRAGSPDWRAPPTPGILWLNTMALIASSVTIQLAAFEATRSDRSRLEFLLVASGVLSLAFLLGQIQAWRELVDAGVFASSNPASAFFYLLTGAHGLHLIGGLAALSLTIRRAWTEQSNAALAASVELCAVYWHFLLFVWLLLFAMLAGKADALGVICRRILS</sequence>